<feature type="transmembrane region" description="Helical" evidence="13">
    <location>
        <begin position="229"/>
        <end position="257"/>
    </location>
</feature>
<feature type="transmembrane region" description="Helical" evidence="13">
    <location>
        <begin position="311"/>
        <end position="333"/>
    </location>
</feature>
<keyword evidence="8 12" id="KW-0675">Receptor</keyword>
<keyword evidence="10 12" id="KW-0807">Transducer</keyword>
<dbReference type="FunFam" id="1.20.1070.10:FF:000040">
    <property type="entry name" value="Coagulation factor 2 (thrombin) receptor"/>
    <property type="match status" value="1"/>
</dbReference>
<dbReference type="AlphaFoldDB" id="A0A8C8SGJ0"/>
<keyword evidence="16" id="KW-1185">Reference proteome</keyword>
<dbReference type="InterPro" id="IPR003912">
    <property type="entry name" value="Protea_act_rcpt"/>
</dbReference>
<dbReference type="InterPro" id="IPR000276">
    <property type="entry name" value="GPCR_Rhodpsn"/>
</dbReference>
<evidence type="ECO:0000256" key="11">
    <source>
        <dbReference type="PIRSR" id="PIRSR603912-52"/>
    </source>
</evidence>
<name>A0A8C8SGJ0_9SAUR</name>
<comment type="subcellular location">
    <subcellularLocation>
        <location evidence="1">Cell membrane</location>
        <topology evidence="1">Multi-pass membrane protein</topology>
    </subcellularLocation>
</comment>
<feature type="transmembrane region" description="Helical" evidence="13">
    <location>
        <begin position="182"/>
        <end position="203"/>
    </location>
</feature>
<keyword evidence="3 12" id="KW-0812">Transmembrane</keyword>
<evidence type="ECO:0000256" key="4">
    <source>
        <dbReference type="ARBA" id="ARBA00022989"/>
    </source>
</evidence>
<dbReference type="GO" id="GO:0015057">
    <property type="term" value="F:thrombin-activated receptor activity"/>
    <property type="evidence" value="ECO:0007669"/>
    <property type="project" value="InterPro"/>
</dbReference>
<feature type="transmembrane region" description="Helical" evidence="13">
    <location>
        <begin position="269"/>
        <end position="291"/>
    </location>
</feature>
<evidence type="ECO:0000313" key="16">
    <source>
        <dbReference type="Proteomes" id="UP000694393"/>
    </source>
</evidence>
<reference evidence="15" key="2">
    <citation type="submission" date="2025-09" db="UniProtKB">
        <authorList>
            <consortium name="Ensembl"/>
        </authorList>
    </citation>
    <scope>IDENTIFICATION</scope>
</reference>
<evidence type="ECO:0000256" key="1">
    <source>
        <dbReference type="ARBA" id="ARBA00004651"/>
    </source>
</evidence>
<keyword evidence="5 12" id="KW-0297">G-protein coupled receptor</keyword>
<feature type="transmembrane region" description="Helical" evidence="13">
    <location>
        <begin position="140"/>
        <end position="161"/>
    </location>
</feature>
<dbReference type="Gene3D" id="1.20.1070.10">
    <property type="entry name" value="Rhodopsin 7-helix transmembrane proteins"/>
    <property type="match status" value="1"/>
</dbReference>
<dbReference type="PANTHER" id="PTHR24232">
    <property type="entry name" value="G-PROTEIN COUPLED RECEPTOR"/>
    <property type="match status" value="1"/>
</dbReference>
<dbReference type="Proteomes" id="UP000694393">
    <property type="component" value="Unplaced"/>
</dbReference>
<evidence type="ECO:0000256" key="3">
    <source>
        <dbReference type="ARBA" id="ARBA00022692"/>
    </source>
</evidence>
<dbReference type="GO" id="GO:0005886">
    <property type="term" value="C:plasma membrane"/>
    <property type="evidence" value="ECO:0007669"/>
    <property type="project" value="UniProtKB-SubCell"/>
</dbReference>
<evidence type="ECO:0000256" key="5">
    <source>
        <dbReference type="ARBA" id="ARBA00023040"/>
    </source>
</evidence>
<feature type="domain" description="G-protein coupled receptors family 1 profile" evidence="14">
    <location>
        <begin position="83"/>
        <end position="330"/>
    </location>
</feature>
<evidence type="ECO:0000256" key="8">
    <source>
        <dbReference type="ARBA" id="ARBA00023170"/>
    </source>
</evidence>
<dbReference type="PROSITE" id="PS00237">
    <property type="entry name" value="G_PROTEIN_RECEP_F1_1"/>
    <property type="match status" value="1"/>
</dbReference>
<evidence type="ECO:0000256" key="6">
    <source>
        <dbReference type="ARBA" id="ARBA00023136"/>
    </source>
</evidence>
<reference evidence="15" key="1">
    <citation type="submission" date="2025-08" db="UniProtKB">
        <authorList>
            <consortium name="Ensembl"/>
        </authorList>
    </citation>
    <scope>IDENTIFICATION</scope>
</reference>
<evidence type="ECO:0000256" key="10">
    <source>
        <dbReference type="ARBA" id="ARBA00023224"/>
    </source>
</evidence>
<evidence type="ECO:0000256" key="9">
    <source>
        <dbReference type="ARBA" id="ARBA00023180"/>
    </source>
</evidence>
<keyword evidence="2" id="KW-1003">Cell membrane</keyword>
<keyword evidence="9" id="KW-0325">Glycoprotein</keyword>
<evidence type="ECO:0000256" key="7">
    <source>
        <dbReference type="ARBA" id="ARBA00023157"/>
    </source>
</evidence>
<protein>
    <recommendedName>
        <fullName evidence="14">G-protein coupled receptors family 1 profile domain-containing protein</fullName>
    </recommendedName>
</protein>
<organism evidence="15 16">
    <name type="scientific">Pelusios castaneus</name>
    <name type="common">West African mud turtle</name>
    <dbReference type="NCBI Taxonomy" id="367368"/>
    <lineage>
        <taxon>Eukaryota</taxon>
        <taxon>Metazoa</taxon>
        <taxon>Chordata</taxon>
        <taxon>Craniata</taxon>
        <taxon>Vertebrata</taxon>
        <taxon>Euteleostomi</taxon>
        <taxon>Archelosauria</taxon>
        <taxon>Testudinata</taxon>
        <taxon>Testudines</taxon>
        <taxon>Pleurodira</taxon>
        <taxon>Pelomedusidae</taxon>
        <taxon>Pelusios</taxon>
    </lineage>
</organism>
<dbReference type="GO" id="GO:0007596">
    <property type="term" value="P:blood coagulation"/>
    <property type="evidence" value="ECO:0007669"/>
    <property type="project" value="InterPro"/>
</dbReference>
<keyword evidence="7 11" id="KW-1015">Disulfide bond</keyword>
<feature type="disulfide bond" evidence="11">
    <location>
        <begin position="138"/>
        <end position="217"/>
    </location>
</feature>
<comment type="similarity">
    <text evidence="12">Belongs to the G-protein coupled receptor 1 family.</text>
</comment>
<keyword evidence="6 13" id="KW-0472">Membrane</keyword>
<feature type="transmembrane region" description="Helical" evidence="13">
    <location>
        <begin position="67"/>
        <end position="91"/>
    </location>
</feature>
<accession>A0A8C8SGJ0</accession>
<dbReference type="PROSITE" id="PS50262">
    <property type="entry name" value="G_PROTEIN_RECEP_F1_2"/>
    <property type="match status" value="1"/>
</dbReference>
<evidence type="ECO:0000313" key="15">
    <source>
        <dbReference type="Ensembl" id="ENSPCEP00000019960.1"/>
    </source>
</evidence>
<dbReference type="PANTHER" id="PTHR24232:SF22">
    <property type="entry name" value="PROTEINASE-ACTIVATED RECEPTOR 4"/>
    <property type="match status" value="1"/>
</dbReference>
<dbReference type="GO" id="GO:0035025">
    <property type="term" value="P:positive regulation of Rho protein signal transduction"/>
    <property type="evidence" value="ECO:0007669"/>
    <property type="project" value="TreeGrafter"/>
</dbReference>
<keyword evidence="4 13" id="KW-1133">Transmembrane helix</keyword>
<evidence type="ECO:0000259" key="14">
    <source>
        <dbReference type="PROSITE" id="PS50262"/>
    </source>
</evidence>
<evidence type="ECO:0000256" key="13">
    <source>
        <dbReference type="SAM" id="Phobius"/>
    </source>
</evidence>
<dbReference type="SUPFAM" id="SSF81321">
    <property type="entry name" value="Family A G protein-coupled receptor-like"/>
    <property type="match status" value="1"/>
</dbReference>
<dbReference type="GO" id="GO:0007200">
    <property type="term" value="P:phospholipase C-activating G protein-coupled receptor signaling pathway"/>
    <property type="evidence" value="ECO:0007669"/>
    <property type="project" value="TreeGrafter"/>
</dbReference>
<feature type="transmembrane region" description="Helical" evidence="13">
    <location>
        <begin position="103"/>
        <end position="120"/>
    </location>
</feature>
<sequence>LWGRLENWHPSWRGGQQANLTSPVSTGFKKPKGRSLVRPAPCTEEGRNFTFSGSSLEYHLRGPVTTLLLPMVYSVVLLVGLPANALAFWVLAAKTKKCASTIFLLNLAGADLFFALLLPFKISYHLLGNNWLLGDYACRALVTLFYGNMYISIFFLACISLDRYLSLMHPFLRRGSRHVWKAVGICVGVWLVVGLGMGPLLLFRHSHYVEELNITTCHDELSPDVEPMLDYYFCLLAVLGFAVPFALITFSYSWMLVRLLLQGQRYGHVVRLLGLVLLVFALCFTPSNVLLFFHSLQPQSKSEWHNRTYTWYVLALALSAFNNCLDPFIYFYVSRDFRARLRDMPCCGRGDDKSSLGTVSERLVLPQRSSEQSQP</sequence>
<dbReference type="PRINTS" id="PR01428">
    <property type="entry name" value="PROTEASEAR"/>
</dbReference>
<proteinExistence type="inferred from homology"/>
<dbReference type="Pfam" id="PF00001">
    <property type="entry name" value="7tm_1"/>
    <property type="match status" value="1"/>
</dbReference>
<dbReference type="Ensembl" id="ENSPCET00000020630.1">
    <property type="protein sequence ID" value="ENSPCEP00000019960.1"/>
    <property type="gene ID" value="ENSPCEG00000015452.1"/>
</dbReference>
<evidence type="ECO:0000256" key="2">
    <source>
        <dbReference type="ARBA" id="ARBA00022475"/>
    </source>
</evidence>
<dbReference type="InterPro" id="IPR017452">
    <property type="entry name" value="GPCR_Rhodpsn_7TM"/>
</dbReference>
<dbReference type="PRINTS" id="PR00237">
    <property type="entry name" value="GPCRRHODOPSN"/>
</dbReference>
<evidence type="ECO:0000256" key="12">
    <source>
        <dbReference type="RuleBase" id="RU000688"/>
    </source>
</evidence>